<protein>
    <submittedName>
        <fullName evidence="1">Lipase family protein</fullName>
    </submittedName>
</protein>
<comment type="caution">
    <text evidence="1">The sequence shown here is derived from an EMBL/GenBank/DDBJ whole genome shotgun (WGS) entry which is preliminary data.</text>
</comment>
<dbReference type="RefSeq" id="WP_213820096.1">
    <property type="nucleotide sequence ID" value="NZ_JAAMFI010000003.1"/>
</dbReference>
<sequence length="423" mass="47934">MITERDFNKVSEQAYLQDKKHPDYDIRAKENDIKSFGGDTDFKVLHTINHRSGMQAMAVAPIVDGQVDTSEVVIAYAGTNSSDIQDLETDVRTVGGALTPHSLVMEIKPETRVFGRALRSVRKSGQLHAADAFASRIETEYPNAKITTTGHSLGEYTGLYVAAEHHFENVGFNGPDPFHVLSPEAKKWAKAHPERLMNYRNRGDFIGNFRENRTGAGLLIDTGKKLGKFLRYHDLLAWKFGAAGNLLIPETEENLFARMKQRNHDNFIFFQDKLKFFRLAERRLKARNGGSLSSNAQIYLDDSKALAVVERAQSDFVQMTSQMIQLYRVAMQDARLTWDETFNQARSATTELSDGEIREWLGHTGFTYRSVVRDPCNEYSANIRELETFSERFLDLLNQIRQKITGLVQQDAELAEQIQGLMG</sequence>
<proteinExistence type="predicted"/>
<organism evidence="1 2">
    <name type="scientific">Fructobacillus papyriferae</name>
    <dbReference type="NCBI Taxonomy" id="2713171"/>
    <lineage>
        <taxon>Bacteria</taxon>
        <taxon>Bacillati</taxon>
        <taxon>Bacillota</taxon>
        <taxon>Bacilli</taxon>
        <taxon>Lactobacillales</taxon>
        <taxon>Lactobacillaceae</taxon>
        <taxon>Fructobacillus</taxon>
    </lineage>
</organism>
<evidence type="ECO:0000313" key="1">
    <source>
        <dbReference type="EMBL" id="MBS9335504.1"/>
    </source>
</evidence>
<dbReference type="InterPro" id="IPR029058">
    <property type="entry name" value="AB_hydrolase_fold"/>
</dbReference>
<name>A0ABS5QT56_9LACO</name>
<keyword evidence="2" id="KW-1185">Reference proteome</keyword>
<reference evidence="1 2" key="1">
    <citation type="submission" date="2020-02" db="EMBL/GenBank/DDBJ databases">
        <title>Fructobacillus sp. isolated from paper mulberry of Taiwan.</title>
        <authorList>
            <person name="Lin S.-T."/>
        </authorList>
    </citation>
    <scope>NUCLEOTIDE SEQUENCE [LARGE SCALE GENOMIC DNA]</scope>
    <source>
        <strain evidence="1 2">M1-10</strain>
    </source>
</reference>
<gene>
    <name evidence="1" type="ORF">G6R27_05620</name>
</gene>
<dbReference type="Proteomes" id="UP001519418">
    <property type="component" value="Unassembled WGS sequence"/>
</dbReference>
<dbReference type="SUPFAM" id="SSF53474">
    <property type="entry name" value="alpha/beta-Hydrolases"/>
    <property type="match status" value="1"/>
</dbReference>
<accession>A0ABS5QT56</accession>
<evidence type="ECO:0000313" key="2">
    <source>
        <dbReference type="Proteomes" id="UP001519418"/>
    </source>
</evidence>
<dbReference type="Gene3D" id="3.40.50.1820">
    <property type="entry name" value="alpha/beta hydrolase"/>
    <property type="match status" value="1"/>
</dbReference>
<dbReference type="EMBL" id="JAAMFI010000003">
    <property type="protein sequence ID" value="MBS9335504.1"/>
    <property type="molecule type" value="Genomic_DNA"/>
</dbReference>